<dbReference type="STRING" id="318161.Sden_3507"/>
<protein>
    <submittedName>
        <fullName evidence="1">Uncharacterized protein</fullName>
    </submittedName>
</protein>
<dbReference type="eggNOG" id="ENOG5031H4B">
    <property type="taxonomic scope" value="Bacteria"/>
</dbReference>
<gene>
    <name evidence="1" type="ordered locus">Sden_3507</name>
</gene>
<dbReference type="KEGG" id="sdn:Sden_3507"/>
<dbReference type="AlphaFoldDB" id="Q12IE4"/>
<sequence>MLFLMALVLRACFRLRYWKTMTHLLLRHCLLVFTILSLLGQGVLANGASMVTNEMMLSPASHNMTHNVSQLDGKDSQESDCHNLVPTSLANEMQPAQAPDCCDGPHECDSDCTHCLSIVLTANLFSAFFNVPQQVPSTRVRFASIQFRSQDGATAFRPPIA</sequence>
<organism evidence="1 2">
    <name type="scientific">Shewanella denitrificans (strain OS217 / ATCC BAA-1090 / DSM 15013)</name>
    <dbReference type="NCBI Taxonomy" id="318161"/>
    <lineage>
        <taxon>Bacteria</taxon>
        <taxon>Pseudomonadati</taxon>
        <taxon>Pseudomonadota</taxon>
        <taxon>Gammaproteobacteria</taxon>
        <taxon>Alteromonadales</taxon>
        <taxon>Shewanellaceae</taxon>
        <taxon>Shewanella</taxon>
    </lineage>
</organism>
<dbReference type="Proteomes" id="UP000001982">
    <property type="component" value="Chromosome"/>
</dbReference>
<name>Q12IE4_SHEDO</name>
<keyword evidence="2" id="KW-1185">Reference proteome</keyword>
<evidence type="ECO:0000313" key="2">
    <source>
        <dbReference type="Proteomes" id="UP000001982"/>
    </source>
</evidence>
<dbReference type="HOGENOM" id="CLU_1776170_0_0_6"/>
<proteinExistence type="predicted"/>
<reference evidence="1 2" key="1">
    <citation type="submission" date="2006-03" db="EMBL/GenBank/DDBJ databases">
        <title>Complete sequence of Shewanella denitrificans OS217.</title>
        <authorList>
            <consortium name="US DOE Joint Genome Institute"/>
            <person name="Copeland A."/>
            <person name="Lucas S."/>
            <person name="Lapidus A."/>
            <person name="Barry K."/>
            <person name="Detter J.C."/>
            <person name="Glavina del Rio T."/>
            <person name="Hammon N."/>
            <person name="Israni S."/>
            <person name="Dalin E."/>
            <person name="Tice H."/>
            <person name="Pitluck S."/>
            <person name="Brettin T."/>
            <person name="Bruce D."/>
            <person name="Han C."/>
            <person name="Tapia R."/>
            <person name="Gilna P."/>
            <person name="Kiss H."/>
            <person name="Schmutz J."/>
            <person name="Larimer F."/>
            <person name="Land M."/>
            <person name="Hauser L."/>
            <person name="Kyrpides N."/>
            <person name="Lykidis A."/>
            <person name="Richardson P."/>
        </authorList>
    </citation>
    <scope>NUCLEOTIDE SEQUENCE [LARGE SCALE GENOMIC DNA]</scope>
    <source>
        <strain evidence="2">OS217 / ATCC BAA-1090 / DSM 15013</strain>
    </source>
</reference>
<dbReference type="EMBL" id="CP000302">
    <property type="protein sequence ID" value="ABE56782.1"/>
    <property type="molecule type" value="Genomic_DNA"/>
</dbReference>
<accession>Q12IE4</accession>
<evidence type="ECO:0000313" key="1">
    <source>
        <dbReference type="EMBL" id="ABE56782.1"/>
    </source>
</evidence>